<name>A0A7J7N8L1_9MAGN</name>
<feature type="non-terminal residue" evidence="2">
    <location>
        <position position="1"/>
    </location>
</feature>
<protein>
    <recommendedName>
        <fullName evidence="4">Maturase K</fullName>
    </recommendedName>
</protein>
<feature type="chain" id="PRO_5029653518" description="Maturase K" evidence="1">
    <location>
        <begin position="19"/>
        <end position="58"/>
    </location>
</feature>
<sequence length="58" mass="6836">HSIEAFTIYSLFIGFLLGHLQNTHHEIIYHFGSNPLLNKLRNKHTKPKSSERVMRSFE</sequence>
<evidence type="ECO:0000313" key="2">
    <source>
        <dbReference type="EMBL" id="KAF6163372.1"/>
    </source>
</evidence>
<accession>A0A7J7N8L1</accession>
<evidence type="ECO:0000256" key="1">
    <source>
        <dbReference type="SAM" id="SignalP"/>
    </source>
</evidence>
<reference evidence="2 3" key="1">
    <citation type="journal article" date="2020" name="IScience">
        <title>Genome Sequencing of the Endangered Kingdonia uniflora (Circaeasteraceae, Ranunculales) Reveals Potential Mechanisms of Evolutionary Specialization.</title>
        <authorList>
            <person name="Sun Y."/>
            <person name="Deng T."/>
            <person name="Zhang A."/>
            <person name="Moore M.J."/>
            <person name="Landis J.B."/>
            <person name="Lin N."/>
            <person name="Zhang H."/>
            <person name="Zhang X."/>
            <person name="Huang J."/>
            <person name="Zhang X."/>
            <person name="Sun H."/>
            <person name="Wang H."/>
        </authorList>
    </citation>
    <scope>NUCLEOTIDE SEQUENCE [LARGE SCALE GENOMIC DNA]</scope>
    <source>
        <strain evidence="2">TB1705</strain>
        <tissue evidence="2">Leaf</tissue>
    </source>
</reference>
<organism evidence="2 3">
    <name type="scientific">Kingdonia uniflora</name>
    <dbReference type="NCBI Taxonomy" id="39325"/>
    <lineage>
        <taxon>Eukaryota</taxon>
        <taxon>Viridiplantae</taxon>
        <taxon>Streptophyta</taxon>
        <taxon>Embryophyta</taxon>
        <taxon>Tracheophyta</taxon>
        <taxon>Spermatophyta</taxon>
        <taxon>Magnoliopsida</taxon>
        <taxon>Ranunculales</taxon>
        <taxon>Circaeasteraceae</taxon>
        <taxon>Kingdonia</taxon>
    </lineage>
</organism>
<dbReference type="AlphaFoldDB" id="A0A7J7N8L1"/>
<keyword evidence="1" id="KW-0732">Signal</keyword>
<dbReference type="EMBL" id="JACGCM010000986">
    <property type="protein sequence ID" value="KAF6163372.1"/>
    <property type="molecule type" value="Genomic_DNA"/>
</dbReference>
<evidence type="ECO:0000313" key="3">
    <source>
        <dbReference type="Proteomes" id="UP000541444"/>
    </source>
</evidence>
<comment type="caution">
    <text evidence="2">The sequence shown here is derived from an EMBL/GenBank/DDBJ whole genome shotgun (WGS) entry which is preliminary data.</text>
</comment>
<proteinExistence type="predicted"/>
<evidence type="ECO:0008006" key="4">
    <source>
        <dbReference type="Google" id="ProtNLM"/>
    </source>
</evidence>
<gene>
    <name evidence="2" type="ORF">GIB67_035202</name>
</gene>
<dbReference type="Proteomes" id="UP000541444">
    <property type="component" value="Unassembled WGS sequence"/>
</dbReference>
<keyword evidence="3" id="KW-1185">Reference proteome</keyword>
<feature type="signal peptide" evidence="1">
    <location>
        <begin position="1"/>
        <end position="18"/>
    </location>
</feature>